<reference evidence="3 4" key="1">
    <citation type="submission" date="2016-12" db="EMBL/GenBank/DDBJ databases">
        <authorList>
            <person name="Song W.-J."/>
            <person name="Kurnit D.M."/>
        </authorList>
    </citation>
    <scope>NUCLEOTIDE SEQUENCE [LARGE SCALE GENOMIC DNA]</scope>
    <source>
        <strain evidence="3 4">DSM 12503</strain>
    </source>
</reference>
<name>A0A1M7YC42_9FIRM</name>
<evidence type="ECO:0000313" key="4">
    <source>
        <dbReference type="Proteomes" id="UP000184612"/>
    </source>
</evidence>
<protein>
    <submittedName>
        <fullName evidence="3">Uncharacterized protein</fullName>
    </submittedName>
</protein>
<feature type="domain" description="DUF7168" evidence="2">
    <location>
        <begin position="58"/>
        <end position="186"/>
    </location>
</feature>
<dbReference type="Pfam" id="PF23771">
    <property type="entry name" value="DUF7168"/>
    <property type="match status" value="1"/>
</dbReference>
<dbReference type="AlphaFoldDB" id="A0A1M7YC42"/>
<dbReference type="InterPro" id="IPR055592">
    <property type="entry name" value="DUF7168"/>
</dbReference>
<accession>A0A1M7YC42</accession>
<feature type="domain" description="DUF2786" evidence="1">
    <location>
        <begin position="7"/>
        <end position="45"/>
    </location>
</feature>
<dbReference type="OrthoDB" id="1808266at2"/>
<dbReference type="Pfam" id="PF10979">
    <property type="entry name" value="DUF2786"/>
    <property type="match status" value="1"/>
</dbReference>
<evidence type="ECO:0000259" key="2">
    <source>
        <dbReference type="Pfam" id="PF23771"/>
    </source>
</evidence>
<sequence length="233" mass="26806">MNEPDEKIIDKIEKLIKLSASDNENEAKAAMMKAQELMAKYEIDRERLSDGKEERPVVSFSSPQFRDDWVKDVAGVIAHNFRCRLIISIGRYKGAGGVFKLRFFGFEEDAEICINIFNYAVKVVRKRFGTLRAIYADAGREFGRNEKMNYTEGFCAGLHLNFEEQKAQSQQFALALVTPPEVNAFVEQIPGLEEAKEREYERKREHDVLRRSGYIDGKTFQNAGDKERLENGY</sequence>
<gene>
    <name evidence="3" type="ORF">SAMN02745217_02602</name>
</gene>
<keyword evidence="4" id="KW-1185">Reference proteome</keyword>
<evidence type="ECO:0000313" key="3">
    <source>
        <dbReference type="EMBL" id="SHO50139.1"/>
    </source>
</evidence>
<evidence type="ECO:0000259" key="1">
    <source>
        <dbReference type="Pfam" id="PF10979"/>
    </source>
</evidence>
<organism evidence="3 4">
    <name type="scientific">Anaerocolumna xylanovorans DSM 12503</name>
    <dbReference type="NCBI Taxonomy" id="1121345"/>
    <lineage>
        <taxon>Bacteria</taxon>
        <taxon>Bacillati</taxon>
        <taxon>Bacillota</taxon>
        <taxon>Clostridia</taxon>
        <taxon>Lachnospirales</taxon>
        <taxon>Lachnospiraceae</taxon>
        <taxon>Anaerocolumna</taxon>
    </lineage>
</organism>
<dbReference type="InterPro" id="IPR024498">
    <property type="entry name" value="DUF2786"/>
</dbReference>
<dbReference type="RefSeq" id="WP_073589286.1">
    <property type="nucleotide sequence ID" value="NZ_FRFD01000007.1"/>
</dbReference>
<dbReference type="EMBL" id="FRFD01000007">
    <property type="protein sequence ID" value="SHO50139.1"/>
    <property type="molecule type" value="Genomic_DNA"/>
</dbReference>
<dbReference type="Proteomes" id="UP000184612">
    <property type="component" value="Unassembled WGS sequence"/>
</dbReference>
<dbReference type="STRING" id="1121345.SAMN02745217_02602"/>
<proteinExistence type="predicted"/>